<proteinExistence type="predicted"/>
<evidence type="ECO:0000313" key="1">
    <source>
        <dbReference type="EMBL" id="KPP80285.1"/>
    </source>
</evidence>
<name>A0A0P7W1D4_SCLFO</name>
<comment type="caution">
    <text evidence="1">The sequence shown here is derived from an EMBL/GenBank/DDBJ whole genome shotgun (WGS) entry which is preliminary data.</text>
</comment>
<protein>
    <submittedName>
        <fullName evidence="1">Uncharacterized protein</fullName>
    </submittedName>
</protein>
<sequence length="33" mass="3636">MHSFSFSCSSLPDHPVLCFPLDTLCILLLRGEG</sequence>
<dbReference type="Proteomes" id="UP000034805">
    <property type="component" value="Unassembled WGS sequence"/>
</dbReference>
<evidence type="ECO:0000313" key="2">
    <source>
        <dbReference type="Proteomes" id="UP000034805"/>
    </source>
</evidence>
<reference evidence="1 2" key="1">
    <citation type="submission" date="2015-08" db="EMBL/GenBank/DDBJ databases">
        <title>The genome of the Asian arowana (Scleropages formosus).</title>
        <authorList>
            <person name="Tan M.H."/>
            <person name="Gan H.M."/>
            <person name="Croft L.J."/>
            <person name="Austin C.M."/>
        </authorList>
    </citation>
    <scope>NUCLEOTIDE SEQUENCE [LARGE SCALE GENOMIC DNA]</scope>
    <source>
        <strain evidence="1">Aro1</strain>
    </source>
</reference>
<dbReference type="AlphaFoldDB" id="A0A0P7W1D4"/>
<organism evidence="1 2">
    <name type="scientific">Scleropages formosus</name>
    <name type="common">Asian bonytongue</name>
    <name type="synonym">Osteoglossum formosum</name>
    <dbReference type="NCBI Taxonomy" id="113540"/>
    <lineage>
        <taxon>Eukaryota</taxon>
        <taxon>Metazoa</taxon>
        <taxon>Chordata</taxon>
        <taxon>Craniata</taxon>
        <taxon>Vertebrata</taxon>
        <taxon>Euteleostomi</taxon>
        <taxon>Actinopterygii</taxon>
        <taxon>Neopterygii</taxon>
        <taxon>Teleostei</taxon>
        <taxon>Osteoglossocephala</taxon>
        <taxon>Osteoglossomorpha</taxon>
        <taxon>Osteoglossiformes</taxon>
        <taxon>Osteoglossidae</taxon>
        <taxon>Scleropages</taxon>
    </lineage>
</organism>
<gene>
    <name evidence="1" type="ORF">Z043_100069</name>
</gene>
<dbReference type="EMBL" id="JARO02000010">
    <property type="protein sequence ID" value="KPP80285.1"/>
    <property type="molecule type" value="Genomic_DNA"/>
</dbReference>
<accession>A0A0P7W1D4</accession>